<evidence type="ECO:0000313" key="1">
    <source>
        <dbReference type="EMBL" id="SDQ67611.1"/>
    </source>
</evidence>
<sequence length="70" mass="8007">MNGEWIKHDGKCLPIPKGTVVDIKCRNGDKIYGIEADIKLEALAAFWRCEGKEIQYDIVEYRICVKMPHG</sequence>
<gene>
    <name evidence="1" type="ORF">SAMN05216402_1807</name>
</gene>
<dbReference type="EMBL" id="FNKY01000001">
    <property type="protein sequence ID" value="SDQ67611.1"/>
    <property type="molecule type" value="Genomic_DNA"/>
</dbReference>
<dbReference type="RefSeq" id="WP_074632006.1">
    <property type="nucleotide sequence ID" value="NZ_FNKY01000001.1"/>
</dbReference>
<proteinExistence type="predicted"/>
<organism evidence="1 2">
    <name type="scientific">Nitrosospira multiformis</name>
    <dbReference type="NCBI Taxonomy" id="1231"/>
    <lineage>
        <taxon>Bacteria</taxon>
        <taxon>Pseudomonadati</taxon>
        <taxon>Pseudomonadota</taxon>
        <taxon>Betaproteobacteria</taxon>
        <taxon>Nitrosomonadales</taxon>
        <taxon>Nitrosomonadaceae</taxon>
        <taxon>Nitrosospira</taxon>
    </lineage>
</organism>
<dbReference type="Proteomes" id="UP000183471">
    <property type="component" value="Unassembled WGS sequence"/>
</dbReference>
<protein>
    <submittedName>
        <fullName evidence="1">Uncharacterized protein</fullName>
    </submittedName>
</protein>
<reference evidence="1 2" key="1">
    <citation type="submission" date="2016-10" db="EMBL/GenBank/DDBJ databases">
        <authorList>
            <person name="Varghese N."/>
            <person name="Submissions S."/>
        </authorList>
    </citation>
    <scope>NUCLEOTIDE SEQUENCE [LARGE SCALE GENOMIC DNA]</scope>
    <source>
        <strain evidence="1 2">Nl1</strain>
    </source>
</reference>
<name>A0ABY0TDP6_9PROT</name>
<comment type="caution">
    <text evidence="1">The sequence shown here is derived from an EMBL/GenBank/DDBJ whole genome shotgun (WGS) entry which is preliminary data.</text>
</comment>
<keyword evidence="2" id="KW-1185">Reference proteome</keyword>
<accession>A0ABY0TDP6</accession>
<evidence type="ECO:0000313" key="2">
    <source>
        <dbReference type="Proteomes" id="UP000183471"/>
    </source>
</evidence>